<evidence type="ECO:0000313" key="1">
    <source>
        <dbReference type="EMBL" id="ACP36049.1"/>
    </source>
</evidence>
<name>C3MIW2_SACI2</name>
<dbReference type="RefSeq" id="WP_012714053.1">
    <property type="nucleotide sequence ID" value="NC_012589.1"/>
</dbReference>
<dbReference type="Gene3D" id="3.30.2310.20">
    <property type="entry name" value="RelE-like"/>
    <property type="match status" value="1"/>
</dbReference>
<dbReference type="HOGENOM" id="CLU_157019_0_0_2"/>
<reference evidence="1 2" key="1">
    <citation type="journal article" date="2009" name="Proc. Natl. Acad. Sci. U.S.A.">
        <title>Biogeography of the Sulfolobus islandicus pan-genome.</title>
        <authorList>
            <person name="Reno M.L."/>
            <person name="Held N.L."/>
            <person name="Fields C.J."/>
            <person name="Burke P.V."/>
            <person name="Whitaker R.J."/>
        </authorList>
    </citation>
    <scope>NUCLEOTIDE SEQUENCE [LARGE SCALE GENOMIC DNA]</scope>
    <source>
        <strain evidence="2">L.S.2.15 / Lassen #1</strain>
    </source>
</reference>
<dbReference type="OrthoDB" id="42127at2157"/>
<dbReference type="SUPFAM" id="SSF143011">
    <property type="entry name" value="RelE-like"/>
    <property type="match status" value="1"/>
</dbReference>
<dbReference type="Proteomes" id="UP000001747">
    <property type="component" value="Chromosome"/>
</dbReference>
<dbReference type="InterPro" id="IPR035093">
    <property type="entry name" value="RelE/ParE_toxin_dom_sf"/>
</dbReference>
<organism evidence="1 2">
    <name type="scientific">Saccharolobus islandicus (strain L.S.2.15 / Lassen #1)</name>
    <name type="common">Sulfolobus islandicus</name>
    <dbReference type="NCBI Taxonomy" id="429572"/>
    <lineage>
        <taxon>Archaea</taxon>
        <taxon>Thermoproteota</taxon>
        <taxon>Thermoprotei</taxon>
        <taxon>Sulfolobales</taxon>
        <taxon>Sulfolobaceae</taxon>
        <taxon>Saccharolobus</taxon>
    </lineage>
</organism>
<accession>C3MIW2</accession>
<dbReference type="KEGG" id="sis:LS215_2057"/>
<gene>
    <name evidence="1" type="ordered locus">LS215_2057</name>
</gene>
<dbReference type="AlphaFoldDB" id="C3MIW2"/>
<dbReference type="GeneID" id="7798031"/>
<evidence type="ECO:0008006" key="3">
    <source>
        <dbReference type="Google" id="ProtNLM"/>
    </source>
</evidence>
<dbReference type="EMBL" id="CP001399">
    <property type="protein sequence ID" value="ACP36049.1"/>
    <property type="molecule type" value="Genomic_DNA"/>
</dbReference>
<proteinExistence type="predicted"/>
<sequence length="110" mass="12838">MFSISFNVVCKEWKLRIMFSKRISNLDELADYLLDSFASDKLVMLILDKVLLLLDNPFKYSREKLGKDKHGNSMFSIEVTGDIRILYSVNPKNCIVFIWEIGSHKKVYGR</sequence>
<evidence type="ECO:0000313" key="2">
    <source>
        <dbReference type="Proteomes" id="UP000001747"/>
    </source>
</evidence>
<protein>
    <recommendedName>
        <fullName evidence="3">Plasmid stabilization system</fullName>
    </recommendedName>
</protein>